<dbReference type="PANTHER" id="PTHR46577:SF2">
    <property type="entry name" value="TRANSCRIPTIONAL REGULATORY PROTEIN"/>
    <property type="match status" value="1"/>
</dbReference>
<dbReference type="GO" id="GO:0030170">
    <property type="term" value="F:pyridoxal phosphate binding"/>
    <property type="evidence" value="ECO:0007669"/>
    <property type="project" value="InterPro"/>
</dbReference>
<dbReference type="InterPro" id="IPR036388">
    <property type="entry name" value="WH-like_DNA-bd_sf"/>
</dbReference>
<name>A0A1H7K0M6_9PROT</name>
<keyword evidence="5" id="KW-0805">Transcription regulation</keyword>
<dbReference type="SUPFAM" id="SSF53383">
    <property type="entry name" value="PLP-dependent transferases"/>
    <property type="match status" value="1"/>
</dbReference>
<dbReference type="GO" id="GO:0003677">
    <property type="term" value="F:DNA binding"/>
    <property type="evidence" value="ECO:0007669"/>
    <property type="project" value="UniProtKB-KW"/>
</dbReference>
<evidence type="ECO:0000256" key="2">
    <source>
        <dbReference type="ARBA" id="ARBA00022576"/>
    </source>
</evidence>
<dbReference type="PANTHER" id="PTHR46577">
    <property type="entry name" value="HTH-TYPE TRANSCRIPTIONAL REGULATORY PROTEIN GABR"/>
    <property type="match status" value="1"/>
</dbReference>
<feature type="domain" description="HTH gntR-type" evidence="8">
    <location>
        <begin position="22"/>
        <end position="90"/>
    </location>
</feature>
<protein>
    <submittedName>
        <fullName evidence="9">Transcriptional regulator, GntR family</fullName>
    </submittedName>
</protein>
<reference evidence="9 10" key="1">
    <citation type="submission" date="2016-10" db="EMBL/GenBank/DDBJ databases">
        <authorList>
            <person name="de Groot N.N."/>
        </authorList>
    </citation>
    <scope>NUCLEOTIDE SEQUENCE [LARGE SCALE GENOMIC DNA]</scope>
    <source>
        <strain evidence="9 10">Nv1</strain>
    </source>
</reference>
<dbReference type="EMBL" id="FOBH01000003">
    <property type="protein sequence ID" value="SEK79970.1"/>
    <property type="molecule type" value="Genomic_DNA"/>
</dbReference>
<dbReference type="GO" id="GO:0008483">
    <property type="term" value="F:transaminase activity"/>
    <property type="evidence" value="ECO:0007669"/>
    <property type="project" value="UniProtKB-KW"/>
</dbReference>
<dbReference type="GO" id="GO:0003700">
    <property type="term" value="F:DNA-binding transcription factor activity"/>
    <property type="evidence" value="ECO:0007669"/>
    <property type="project" value="InterPro"/>
</dbReference>
<dbReference type="STRING" id="1233.SAMN05216387_10357"/>
<dbReference type="InterPro" id="IPR015421">
    <property type="entry name" value="PyrdxlP-dep_Trfase_major"/>
</dbReference>
<dbReference type="InterPro" id="IPR051446">
    <property type="entry name" value="HTH_trans_reg/aminotransferase"/>
</dbReference>
<dbReference type="InterPro" id="IPR015422">
    <property type="entry name" value="PyrdxlP-dep_Trfase_small"/>
</dbReference>
<evidence type="ECO:0000256" key="6">
    <source>
        <dbReference type="ARBA" id="ARBA00023125"/>
    </source>
</evidence>
<evidence type="ECO:0000259" key="8">
    <source>
        <dbReference type="PROSITE" id="PS50949"/>
    </source>
</evidence>
<dbReference type="Gene3D" id="3.40.640.10">
    <property type="entry name" value="Type I PLP-dependent aspartate aminotransferase-like (Major domain)"/>
    <property type="match status" value="1"/>
</dbReference>
<dbReference type="AlphaFoldDB" id="A0A1H7K0M6"/>
<dbReference type="InterPro" id="IPR000524">
    <property type="entry name" value="Tscrpt_reg_HTH_GntR"/>
</dbReference>
<evidence type="ECO:0000256" key="5">
    <source>
        <dbReference type="ARBA" id="ARBA00023015"/>
    </source>
</evidence>
<evidence type="ECO:0000313" key="10">
    <source>
        <dbReference type="Proteomes" id="UP000198620"/>
    </source>
</evidence>
<dbReference type="Gene3D" id="3.90.1150.10">
    <property type="entry name" value="Aspartate Aminotransferase, domain 1"/>
    <property type="match status" value="1"/>
</dbReference>
<accession>A0A1H7K0M6</accession>
<dbReference type="Pfam" id="PF00155">
    <property type="entry name" value="Aminotran_1_2"/>
    <property type="match status" value="1"/>
</dbReference>
<dbReference type="SUPFAM" id="SSF46785">
    <property type="entry name" value="Winged helix' DNA-binding domain"/>
    <property type="match status" value="1"/>
</dbReference>
<comment type="similarity">
    <text evidence="1">In the C-terminal section; belongs to the class-I pyridoxal-phosphate-dependent aminotransferase family.</text>
</comment>
<sequence length="491" mass="54972">MKWDACSLARITADQRIRKAVMKLYEQYADEISRNIDQGILRPGDRLPSVREACRSRHLSPATVLQAYRLLEDRGQIYTRARSGYYVSANWKGFPPEPEPSRPPETSTPVNVRDLIFELLETTKSEDFVQFGSAFPAPDLFPFTKLARALHTAACRMNPLGIYESLPPGNPELRRLIARQYVELGCSVPTEEIVITTGALEGLNLCLQAVTRAGDLVAIESPAFYAALVAIERLGLKAVEIATSPREGMNLAALATALDRHSIKACWLMTNFQNPLGCLMPEEKKQELVKLLALHDVPLIEDDVYGELYYDRDRPKPAKAFDHKGLVMHCSSFSKCLAPGYRVGWTAPGRYVKQVEEAKHMTTIATSAPIQAAIVEFLKHFGYKHHLRKLRQELQARQNQMLQAVGQKFPQGTRVTRPAGGYFLWIEMPESVNALEVYRLAMERKITVAPGQIFSPRRKFENCIRLNCGQMWSSPTEAAVTTLGGIVTALA</sequence>
<proteinExistence type="inferred from homology"/>
<evidence type="ECO:0000256" key="3">
    <source>
        <dbReference type="ARBA" id="ARBA00022679"/>
    </source>
</evidence>
<dbReference type="InterPro" id="IPR004839">
    <property type="entry name" value="Aminotransferase_I/II_large"/>
</dbReference>
<evidence type="ECO:0000256" key="1">
    <source>
        <dbReference type="ARBA" id="ARBA00005384"/>
    </source>
</evidence>
<evidence type="ECO:0000313" key="9">
    <source>
        <dbReference type="EMBL" id="SEK79970.1"/>
    </source>
</evidence>
<dbReference type="CDD" id="cd00609">
    <property type="entry name" value="AAT_like"/>
    <property type="match status" value="1"/>
</dbReference>
<dbReference type="Pfam" id="PF00392">
    <property type="entry name" value="GntR"/>
    <property type="match status" value="1"/>
</dbReference>
<gene>
    <name evidence="9" type="ORF">SAMN05216387_10357</name>
</gene>
<keyword evidence="3" id="KW-0808">Transferase</keyword>
<keyword evidence="6" id="KW-0238">DNA-binding</keyword>
<keyword evidence="2" id="KW-0032">Aminotransferase</keyword>
<evidence type="ECO:0000256" key="4">
    <source>
        <dbReference type="ARBA" id="ARBA00022898"/>
    </source>
</evidence>
<dbReference type="SMART" id="SM00345">
    <property type="entry name" value="HTH_GNTR"/>
    <property type="match status" value="1"/>
</dbReference>
<dbReference type="CDD" id="cd07377">
    <property type="entry name" value="WHTH_GntR"/>
    <property type="match status" value="1"/>
</dbReference>
<dbReference type="PROSITE" id="PS50949">
    <property type="entry name" value="HTH_GNTR"/>
    <property type="match status" value="1"/>
</dbReference>
<organism evidence="9 10">
    <name type="scientific">Nitrosovibrio tenuis</name>
    <dbReference type="NCBI Taxonomy" id="1233"/>
    <lineage>
        <taxon>Bacteria</taxon>
        <taxon>Pseudomonadati</taxon>
        <taxon>Pseudomonadota</taxon>
        <taxon>Betaproteobacteria</taxon>
        <taxon>Nitrosomonadales</taxon>
        <taxon>Nitrosomonadaceae</taxon>
        <taxon>Nitrosovibrio</taxon>
    </lineage>
</organism>
<dbReference type="InterPro" id="IPR015424">
    <property type="entry name" value="PyrdxlP-dep_Trfase"/>
</dbReference>
<dbReference type="InterPro" id="IPR036390">
    <property type="entry name" value="WH_DNA-bd_sf"/>
</dbReference>
<keyword evidence="10" id="KW-1185">Reference proteome</keyword>
<dbReference type="Proteomes" id="UP000198620">
    <property type="component" value="Unassembled WGS sequence"/>
</dbReference>
<evidence type="ECO:0000256" key="7">
    <source>
        <dbReference type="ARBA" id="ARBA00023163"/>
    </source>
</evidence>
<dbReference type="FunFam" id="3.40.640.10:FF:000023">
    <property type="entry name" value="Transcriptional regulator, GntR family"/>
    <property type="match status" value="1"/>
</dbReference>
<keyword evidence="4" id="KW-0663">Pyridoxal phosphate</keyword>
<dbReference type="Gene3D" id="1.10.10.10">
    <property type="entry name" value="Winged helix-like DNA-binding domain superfamily/Winged helix DNA-binding domain"/>
    <property type="match status" value="1"/>
</dbReference>
<keyword evidence="7" id="KW-0804">Transcription</keyword>